<dbReference type="CDD" id="cd21073">
    <property type="entry name" value="toxin_BteA-MLD_like"/>
    <property type="match status" value="1"/>
</dbReference>
<dbReference type="EMBL" id="DACTUL010000038">
    <property type="protein sequence ID" value="HAT6345984.1"/>
    <property type="molecule type" value="Genomic_DNA"/>
</dbReference>
<evidence type="ECO:0000256" key="1">
    <source>
        <dbReference type="SAM" id="MobiDB-lite"/>
    </source>
</evidence>
<comment type="caution">
    <text evidence="2">The sequence shown here is derived from an EMBL/GenBank/DDBJ whole genome shotgun (WGS) entry which is preliminary data.</text>
</comment>
<evidence type="ECO:0000313" key="2">
    <source>
        <dbReference type="EMBL" id="HAT6345984.1"/>
    </source>
</evidence>
<dbReference type="AlphaFoldDB" id="A0AAD3UDY1"/>
<feature type="region of interest" description="Disordered" evidence="1">
    <location>
        <begin position="1"/>
        <end position="27"/>
    </location>
</feature>
<name>A0AAD3UDY1_AERHY</name>
<dbReference type="Proteomes" id="UP000859505">
    <property type="component" value="Unassembled WGS sequence"/>
</dbReference>
<proteinExistence type="predicted"/>
<sequence length="703" mass="75430">MPEMRIAPQDLNAARTLPSGGEPAQPATARLGNARLRLLNAGDREFERGIRRWIGHVQSSELKAVRQAVHQYQNGKSPSLAGLAKIEQALQFWLDSGKNRSRQQDPVLQKLVDDIAARRQTLNQGGREPSFQLSWLCNAQGLVNQPIESNQQIRQWCSELAGLQKVGSHDLFHHELQRGIDLVYGVSETMTAQRLERVPTREEVIDSHEWKTFCGLLRDRFPDELTLKPQATAEENGRDILLTHSQLLELGHLKEVLELGIEQKVSQQGEIGLLRTELLTALVDGLEEPWLAREAQEKALWQGTATSGKHYQTGVRAELKNPLSAASKELKPGEPVSQKAFSGLGLVSASALVEAFAKIEIGKWEGCRDTPVGALTGKVALTQENKASAKAELVVGKAEGSLAFNPAPKIVNDTEGKRYTPGRHDLNLLRIGASAELVSKLGLSAEGSWTIGNLLNAKLAGSAEVGVNARLEAGAAAIMTPNGPVVSVTANASAFAGLKAEGSAQLNLLKSQYADAYSLSAKVRASANLGVGASAGATAAVGPEGAKFHTTLGVTLGVGSDVSWEGGVNAMATKAYALELAARAMTNFDQRKGERLDGLAMAAGNENRLLELALRIDSRISALVGQLDELQQAASENQIRMQESLSDPDIAAGRTAMAQAIDDAFGQDRVDEQGGVTVPERAAERNEKIALTARLLRDHAIKV</sequence>
<reference evidence="2" key="1">
    <citation type="journal article" date="2018" name="Genome Biol.">
        <title>SKESA: strategic k-mer extension for scrupulous assemblies.</title>
        <authorList>
            <person name="Souvorov A."/>
            <person name="Agarwala R."/>
            <person name="Lipman D.J."/>
        </authorList>
    </citation>
    <scope>NUCLEOTIDE SEQUENCE</scope>
    <source>
        <strain evidence="2">OLC2673_Aeromonas</strain>
    </source>
</reference>
<gene>
    <name evidence="2" type="ORF">JAJ28_003772</name>
</gene>
<reference evidence="2" key="2">
    <citation type="submission" date="2020-01" db="EMBL/GenBank/DDBJ databases">
        <authorList>
            <consortium name="NCBI Pathogen Detection Project"/>
        </authorList>
    </citation>
    <scope>NUCLEOTIDE SEQUENCE</scope>
    <source>
        <strain evidence="2">OLC2673_Aeromonas</strain>
    </source>
</reference>
<evidence type="ECO:0000313" key="3">
    <source>
        <dbReference type="Proteomes" id="UP000859505"/>
    </source>
</evidence>
<organism evidence="2 3">
    <name type="scientific">Aeromonas hydrophila</name>
    <dbReference type="NCBI Taxonomy" id="644"/>
    <lineage>
        <taxon>Bacteria</taxon>
        <taxon>Pseudomonadati</taxon>
        <taxon>Pseudomonadota</taxon>
        <taxon>Gammaproteobacteria</taxon>
        <taxon>Aeromonadales</taxon>
        <taxon>Aeromonadaceae</taxon>
        <taxon>Aeromonas</taxon>
    </lineage>
</organism>
<protein>
    <submittedName>
        <fullName evidence="2">Uncharacterized protein</fullName>
    </submittedName>
</protein>
<accession>A0AAD3UDY1</accession>